<dbReference type="EMBL" id="JACJIQ010000004">
    <property type="protein sequence ID" value="MBA9076674.1"/>
    <property type="molecule type" value="Genomic_DNA"/>
</dbReference>
<accession>A0A839GAV8</accession>
<organism evidence="2 3">
    <name type="scientific">Rufibacter quisquiliarum</name>
    <dbReference type="NCBI Taxonomy" id="1549639"/>
    <lineage>
        <taxon>Bacteria</taxon>
        <taxon>Pseudomonadati</taxon>
        <taxon>Bacteroidota</taxon>
        <taxon>Cytophagia</taxon>
        <taxon>Cytophagales</taxon>
        <taxon>Hymenobacteraceae</taxon>
        <taxon>Rufibacter</taxon>
    </lineage>
</organism>
<protein>
    <submittedName>
        <fullName evidence="2">Glycosyltransferase involved in cell wall biosynthesis</fullName>
    </submittedName>
</protein>
<dbReference type="Pfam" id="PF13692">
    <property type="entry name" value="Glyco_trans_1_4"/>
    <property type="match status" value="1"/>
</dbReference>
<comment type="caution">
    <text evidence="2">The sequence shown here is derived from an EMBL/GenBank/DDBJ whole genome shotgun (WGS) entry which is preliminary data.</text>
</comment>
<dbReference type="AlphaFoldDB" id="A0A839GAV8"/>
<dbReference type="GO" id="GO:0016757">
    <property type="term" value="F:glycosyltransferase activity"/>
    <property type="evidence" value="ECO:0007669"/>
    <property type="project" value="TreeGrafter"/>
</dbReference>
<dbReference type="SUPFAM" id="SSF53756">
    <property type="entry name" value="UDP-Glycosyltransferase/glycogen phosphorylase"/>
    <property type="match status" value="1"/>
</dbReference>
<dbReference type="RefSeq" id="WP_182512442.1">
    <property type="nucleotide sequence ID" value="NZ_JACJIQ010000004.1"/>
</dbReference>
<dbReference type="Proteomes" id="UP000563094">
    <property type="component" value="Unassembled WGS sequence"/>
</dbReference>
<evidence type="ECO:0000313" key="2">
    <source>
        <dbReference type="EMBL" id="MBA9076674.1"/>
    </source>
</evidence>
<keyword evidence="3" id="KW-1185">Reference proteome</keyword>
<gene>
    <name evidence="2" type="ORF">FHS90_001380</name>
</gene>
<dbReference type="CDD" id="cd03801">
    <property type="entry name" value="GT4_PimA-like"/>
    <property type="match status" value="1"/>
</dbReference>
<proteinExistence type="predicted"/>
<sequence>MAKDSLLFLSPVLPNANGSGREKRAHQWLMLLSQKYTVQWLVITYSQELADAAQLLPHTQAVLLQYPRWKRWAQLLQTVLSFLVGPVKGAFLLEWMPLRQPQKDALRPIYQDQDFAKILAFRLYISEYAFFLQQLTNTPLVELDLDDIESSTFLKTSRILLKGKLYKKAFLKFVASRQFRLFENQYLKKFDKVYLCSREDRKLLEQRLPAATGAVFPNRMYGKTNSFGKPDQVQRLLFVGSLDHYPNEEAVRWFIEQVLIPLREQDRKWELQVVGYGASEKLEEHLVNQPGVLFSGPVPDLGPVYAQAGIVVAPLHAGGGTKLKVLEAMWHGRPVVATQEAAYGLGIATGTHYLLAETPAEYIQQCVKLATDSVVYSQIIAAAAKVAKEKFSYHAEHLPEIWE</sequence>
<evidence type="ECO:0000256" key="1">
    <source>
        <dbReference type="ARBA" id="ARBA00022679"/>
    </source>
</evidence>
<dbReference type="Gene3D" id="3.40.50.2000">
    <property type="entry name" value="Glycogen Phosphorylase B"/>
    <property type="match status" value="1"/>
</dbReference>
<dbReference type="PANTHER" id="PTHR46401:SF2">
    <property type="entry name" value="GLYCOSYLTRANSFERASE WBBK-RELATED"/>
    <property type="match status" value="1"/>
</dbReference>
<evidence type="ECO:0000313" key="3">
    <source>
        <dbReference type="Proteomes" id="UP000563094"/>
    </source>
</evidence>
<keyword evidence="1 2" id="KW-0808">Transferase</keyword>
<name>A0A839GAV8_9BACT</name>
<reference evidence="2 3" key="1">
    <citation type="submission" date="2020-08" db="EMBL/GenBank/DDBJ databases">
        <title>Genomic Encyclopedia of Type Strains, Phase IV (KMG-IV): sequencing the most valuable type-strain genomes for metagenomic binning, comparative biology and taxonomic classification.</title>
        <authorList>
            <person name="Goeker M."/>
        </authorList>
    </citation>
    <scope>NUCLEOTIDE SEQUENCE [LARGE SCALE GENOMIC DNA]</scope>
    <source>
        <strain evidence="2 3">DSM 29854</strain>
    </source>
</reference>
<dbReference type="PANTHER" id="PTHR46401">
    <property type="entry name" value="GLYCOSYLTRANSFERASE WBBK-RELATED"/>
    <property type="match status" value="1"/>
</dbReference>
<dbReference type="GO" id="GO:0009103">
    <property type="term" value="P:lipopolysaccharide biosynthetic process"/>
    <property type="evidence" value="ECO:0007669"/>
    <property type="project" value="TreeGrafter"/>
</dbReference>